<protein>
    <submittedName>
        <fullName evidence="2">Uncharacterized protein</fullName>
    </submittedName>
</protein>
<feature type="region of interest" description="Disordered" evidence="1">
    <location>
        <begin position="1"/>
        <end position="49"/>
    </location>
</feature>
<comment type="caution">
    <text evidence="2">The sequence shown here is derived from an EMBL/GenBank/DDBJ whole genome shotgun (WGS) entry which is preliminary data.</text>
</comment>
<dbReference type="EMBL" id="CANL01000002">
    <property type="protein sequence ID" value="CCM62158.1"/>
    <property type="molecule type" value="Genomic_DNA"/>
</dbReference>
<evidence type="ECO:0000313" key="2">
    <source>
        <dbReference type="EMBL" id="CCM62158.1"/>
    </source>
</evidence>
<accession>R4YW75</accession>
<sequence>MTRYDDSNAPQGTPVPGGIPAPPGQPQMSIGPPPAAPPPGVHGDLPTGGACSGNANKKLPVIAGLIIAAFAARAGGAGALVLLSGPEELSMNDYAEKVCDEVIEAIVKERNDLLESNDYEKRVGEEDVDNEKEAQEAIDLVKQDLDFRVEFIDAIDSFNGGQVVRGSDGEELQEQLSDYVDDVRGDLEDAREHVEQADPADEADVFDDLNEVYGELNPPDIYGDDRDPGHDLANELVHADESCNLFGTGEEQAACDTERAMLITAWNAAITSNKVNVESETYRDYLNDPDEIKYFSDPTNGGAVRTVTTVVNATPADCPSITDDELHDM</sequence>
<gene>
    <name evidence="2" type="ORF">BN381_100045</name>
</gene>
<dbReference type="AlphaFoldDB" id="R4YW75"/>
<keyword evidence="3" id="KW-1185">Reference proteome</keyword>
<dbReference type="RefSeq" id="WP_012223319.1">
    <property type="nucleotide sequence ID" value="NZ_HG422565.1"/>
</dbReference>
<evidence type="ECO:0000256" key="1">
    <source>
        <dbReference type="SAM" id="MobiDB-lite"/>
    </source>
</evidence>
<name>R4YW75_9ACTN</name>
<dbReference type="Proteomes" id="UP000018291">
    <property type="component" value="Unassembled WGS sequence"/>
</dbReference>
<organism evidence="2 3">
    <name type="scientific">Candidatus Neomicrothrix parvicella RN1</name>
    <dbReference type="NCBI Taxonomy" id="1229780"/>
    <lineage>
        <taxon>Bacteria</taxon>
        <taxon>Bacillati</taxon>
        <taxon>Actinomycetota</taxon>
        <taxon>Acidimicrobiia</taxon>
        <taxon>Acidimicrobiales</taxon>
        <taxon>Microthrixaceae</taxon>
        <taxon>Candidatus Neomicrothrix</taxon>
    </lineage>
</organism>
<proteinExistence type="predicted"/>
<feature type="compositionally biased region" description="Pro residues" evidence="1">
    <location>
        <begin position="17"/>
        <end position="40"/>
    </location>
</feature>
<evidence type="ECO:0000313" key="3">
    <source>
        <dbReference type="Proteomes" id="UP000018291"/>
    </source>
</evidence>
<dbReference type="STRING" id="1229780.BN381_100045"/>
<dbReference type="HOGENOM" id="CLU_073000_0_0_11"/>
<reference evidence="2 3" key="1">
    <citation type="journal article" date="2013" name="ISME J.">
        <title>Metabolic model for the filamentous 'Candidatus Microthrix parvicella' based on genomic and metagenomic analyses.</title>
        <authorList>
            <person name="Jon McIlroy S."/>
            <person name="Kristiansen R."/>
            <person name="Albertsen M."/>
            <person name="Michael Karst S."/>
            <person name="Rossetti S."/>
            <person name="Lund Nielsen J."/>
            <person name="Tandoi V."/>
            <person name="James Seviour R."/>
            <person name="Nielsen P.H."/>
        </authorList>
    </citation>
    <scope>NUCLEOTIDE SEQUENCE [LARGE SCALE GENOMIC DNA]</scope>
    <source>
        <strain evidence="2 3">RN1</strain>
    </source>
</reference>